<evidence type="ECO:0000313" key="8">
    <source>
        <dbReference type="Ensembl" id="ENSGWIP00000003372.1"/>
    </source>
</evidence>
<reference evidence="8" key="2">
    <citation type="submission" date="2025-08" db="UniProtKB">
        <authorList>
            <consortium name="Ensembl"/>
        </authorList>
    </citation>
    <scope>IDENTIFICATION</scope>
</reference>
<feature type="transmembrane region" description="Helical" evidence="5">
    <location>
        <begin position="91"/>
        <end position="111"/>
    </location>
</feature>
<dbReference type="GO" id="GO:0016324">
    <property type="term" value="C:apical plasma membrane"/>
    <property type="evidence" value="ECO:0007669"/>
    <property type="project" value="TreeGrafter"/>
</dbReference>
<feature type="signal peptide" evidence="6">
    <location>
        <begin position="1"/>
        <end position="24"/>
    </location>
</feature>
<dbReference type="PANTHER" id="PTHR11453">
    <property type="entry name" value="ANION EXCHANGE PROTEIN"/>
    <property type="match status" value="1"/>
</dbReference>
<evidence type="ECO:0000313" key="9">
    <source>
        <dbReference type="Proteomes" id="UP000694680"/>
    </source>
</evidence>
<keyword evidence="6" id="KW-0732">Signal</keyword>
<reference evidence="8" key="1">
    <citation type="submission" date="2020-06" db="EMBL/GenBank/DDBJ databases">
        <authorList>
            <consortium name="Wellcome Sanger Institute Data Sharing"/>
        </authorList>
    </citation>
    <scope>NUCLEOTIDE SEQUENCE [LARGE SCALE GENOMIC DNA]</scope>
</reference>
<dbReference type="GO" id="GO:0015701">
    <property type="term" value="P:bicarbonate transport"/>
    <property type="evidence" value="ECO:0007669"/>
    <property type="project" value="TreeGrafter"/>
</dbReference>
<dbReference type="GO" id="GO:0016323">
    <property type="term" value="C:basolateral plasma membrane"/>
    <property type="evidence" value="ECO:0007669"/>
    <property type="project" value="TreeGrafter"/>
</dbReference>
<keyword evidence="3 5" id="KW-1133">Transmembrane helix</keyword>
<dbReference type="AlphaFoldDB" id="A0A8C5D883"/>
<keyword evidence="4 5" id="KW-0472">Membrane</keyword>
<feature type="transmembrane region" description="Helical" evidence="5">
    <location>
        <begin position="69"/>
        <end position="85"/>
    </location>
</feature>
<sequence length="196" mass="21674">MMGASVLPAILVFILIFMESQITALIVSKKERMLVKGTGFHVDLLIIVLVGGISAFFWPGILEVKEQRVTGFLVAVFVGLSIVFGEALRQIPLAVLFGIFLYMGVMSLNGIQLTERLQLLLMPPKYHPESSYVQKVRTLRMHLFTIVQGVCLSILGGVMATAAALAFPFVLLLTIPVRMLLLPWIFTQQELQTVSV</sequence>
<evidence type="ECO:0000256" key="1">
    <source>
        <dbReference type="ARBA" id="ARBA00004141"/>
    </source>
</evidence>
<dbReference type="Pfam" id="PF00955">
    <property type="entry name" value="HCO3_cotransp"/>
    <property type="match status" value="2"/>
</dbReference>
<organism evidence="8 9">
    <name type="scientific">Gouania willdenowi</name>
    <name type="common">Blunt-snouted clingfish</name>
    <name type="synonym">Lepadogaster willdenowi</name>
    <dbReference type="NCBI Taxonomy" id="441366"/>
    <lineage>
        <taxon>Eukaryota</taxon>
        <taxon>Metazoa</taxon>
        <taxon>Chordata</taxon>
        <taxon>Craniata</taxon>
        <taxon>Vertebrata</taxon>
        <taxon>Euteleostomi</taxon>
        <taxon>Actinopterygii</taxon>
        <taxon>Neopterygii</taxon>
        <taxon>Teleostei</taxon>
        <taxon>Neoteleostei</taxon>
        <taxon>Acanthomorphata</taxon>
        <taxon>Ovalentaria</taxon>
        <taxon>Blenniimorphae</taxon>
        <taxon>Blenniiformes</taxon>
        <taxon>Gobiesocoidei</taxon>
        <taxon>Gobiesocidae</taxon>
        <taxon>Gobiesocinae</taxon>
        <taxon>Gouania</taxon>
    </lineage>
</organism>
<accession>A0A8C5D883</accession>
<evidence type="ECO:0000256" key="2">
    <source>
        <dbReference type="ARBA" id="ARBA00022692"/>
    </source>
</evidence>
<dbReference type="GO" id="GO:0006820">
    <property type="term" value="P:monoatomic anion transport"/>
    <property type="evidence" value="ECO:0007669"/>
    <property type="project" value="InterPro"/>
</dbReference>
<dbReference type="Ensembl" id="ENSGWIT00000003648.1">
    <property type="protein sequence ID" value="ENSGWIP00000003372.1"/>
    <property type="gene ID" value="ENSGWIG00000001844.1"/>
</dbReference>
<keyword evidence="9" id="KW-1185">Reference proteome</keyword>
<keyword evidence="2 5" id="KW-0812">Transmembrane</keyword>
<dbReference type="PANTHER" id="PTHR11453:SF14">
    <property type="entry name" value="ANION EXCHANGE PROTEIN 2"/>
    <property type="match status" value="1"/>
</dbReference>
<dbReference type="GO" id="GO:0005452">
    <property type="term" value="F:solute:inorganic anion antiporter activity"/>
    <property type="evidence" value="ECO:0007669"/>
    <property type="project" value="InterPro"/>
</dbReference>
<protein>
    <recommendedName>
        <fullName evidence="7">Bicarbonate transporter-like transmembrane domain-containing protein</fullName>
    </recommendedName>
</protein>
<evidence type="ECO:0000259" key="7">
    <source>
        <dbReference type="Pfam" id="PF00955"/>
    </source>
</evidence>
<feature type="domain" description="Bicarbonate transporter-like transmembrane" evidence="7">
    <location>
        <begin position="59"/>
        <end position="194"/>
    </location>
</feature>
<feature type="transmembrane region" description="Helical" evidence="5">
    <location>
        <begin position="40"/>
        <end position="62"/>
    </location>
</feature>
<name>A0A8C5D883_GOUWI</name>
<evidence type="ECO:0000256" key="4">
    <source>
        <dbReference type="ARBA" id="ARBA00023136"/>
    </source>
</evidence>
<dbReference type="InterPro" id="IPR011531">
    <property type="entry name" value="HCO3_transpt-like_TM_dom"/>
</dbReference>
<comment type="subcellular location">
    <subcellularLocation>
        <location evidence="1">Membrane</location>
        <topology evidence="1">Multi-pass membrane protein</topology>
    </subcellularLocation>
</comment>
<dbReference type="PRINTS" id="PR01231">
    <property type="entry name" value="HCO3TRNSPORT"/>
</dbReference>
<evidence type="ECO:0000256" key="6">
    <source>
        <dbReference type="SAM" id="SignalP"/>
    </source>
</evidence>
<feature type="chain" id="PRO_5034030110" description="Bicarbonate transporter-like transmembrane domain-containing protein" evidence="6">
    <location>
        <begin position="25"/>
        <end position="196"/>
    </location>
</feature>
<dbReference type="Proteomes" id="UP000694680">
    <property type="component" value="Chromosome 17"/>
</dbReference>
<dbReference type="GO" id="GO:0051453">
    <property type="term" value="P:regulation of intracellular pH"/>
    <property type="evidence" value="ECO:0007669"/>
    <property type="project" value="TreeGrafter"/>
</dbReference>
<dbReference type="InterPro" id="IPR003020">
    <property type="entry name" value="HCO3_transpt_euk"/>
</dbReference>
<evidence type="ECO:0000256" key="3">
    <source>
        <dbReference type="ARBA" id="ARBA00022989"/>
    </source>
</evidence>
<feature type="domain" description="Bicarbonate transporter-like transmembrane" evidence="7">
    <location>
        <begin position="1"/>
        <end position="57"/>
    </location>
</feature>
<reference evidence="8" key="3">
    <citation type="submission" date="2025-09" db="UniProtKB">
        <authorList>
            <consortium name="Ensembl"/>
        </authorList>
    </citation>
    <scope>IDENTIFICATION</scope>
</reference>
<evidence type="ECO:0000256" key="5">
    <source>
        <dbReference type="SAM" id="Phobius"/>
    </source>
</evidence>
<proteinExistence type="predicted"/>